<gene>
    <name evidence="2" type="ORF">GCM10011328_28650</name>
</gene>
<dbReference type="PANTHER" id="PTHR32027:SF0">
    <property type="entry name" value="CYTOSINE DEAMINASE"/>
    <property type="match status" value="1"/>
</dbReference>
<protein>
    <recommendedName>
        <fullName evidence="1">Amidohydrolase 3 domain-containing protein</fullName>
    </recommendedName>
</protein>
<evidence type="ECO:0000259" key="1">
    <source>
        <dbReference type="Pfam" id="PF07969"/>
    </source>
</evidence>
<evidence type="ECO:0000313" key="2">
    <source>
        <dbReference type="EMBL" id="GGA51399.1"/>
    </source>
</evidence>
<accession>A0ABQ1GW96</accession>
<dbReference type="InterPro" id="IPR013108">
    <property type="entry name" value="Amidohydro_3"/>
</dbReference>
<dbReference type="Proteomes" id="UP000627464">
    <property type="component" value="Unassembled WGS sequence"/>
</dbReference>
<dbReference type="PANTHER" id="PTHR32027">
    <property type="entry name" value="CYTOSINE DEAMINASE"/>
    <property type="match status" value="1"/>
</dbReference>
<dbReference type="EMBL" id="BMFZ01000007">
    <property type="protein sequence ID" value="GGA51399.1"/>
    <property type="molecule type" value="Genomic_DNA"/>
</dbReference>
<keyword evidence="3" id="KW-1185">Reference proteome</keyword>
<evidence type="ECO:0000313" key="3">
    <source>
        <dbReference type="Proteomes" id="UP000627464"/>
    </source>
</evidence>
<dbReference type="Pfam" id="PF07969">
    <property type="entry name" value="Amidohydro_3"/>
    <property type="match status" value="1"/>
</dbReference>
<feature type="domain" description="Amidohydrolase 3" evidence="1">
    <location>
        <begin position="4"/>
        <end position="72"/>
    </location>
</feature>
<dbReference type="SUPFAM" id="SSF51338">
    <property type="entry name" value="Composite domain of metallo-dependent hydrolases"/>
    <property type="match status" value="1"/>
</dbReference>
<sequence>MGLHVCQLMGYQQIDDGLKLITTYSARTMNLQGYGLDAGNAASLVILAAESGFDAVRRQAPVRYSVRRGVVIAETQPARTVIYLDKNEPVDFNS</sequence>
<dbReference type="InterPro" id="IPR011059">
    <property type="entry name" value="Metal-dep_hydrolase_composite"/>
</dbReference>
<dbReference type="InterPro" id="IPR052349">
    <property type="entry name" value="Metallo-hydrolase_Enzymes"/>
</dbReference>
<name>A0ABQ1GW96_9GAMM</name>
<comment type="caution">
    <text evidence="2">The sequence shown here is derived from an EMBL/GenBank/DDBJ whole genome shotgun (WGS) entry which is preliminary data.</text>
</comment>
<proteinExistence type="predicted"/>
<dbReference type="Gene3D" id="2.30.40.10">
    <property type="entry name" value="Urease, subunit C, domain 1"/>
    <property type="match status" value="1"/>
</dbReference>
<reference evidence="3" key="1">
    <citation type="journal article" date="2019" name="Int. J. Syst. Evol. Microbiol.">
        <title>The Global Catalogue of Microorganisms (GCM) 10K type strain sequencing project: providing services to taxonomists for standard genome sequencing and annotation.</title>
        <authorList>
            <consortium name="The Broad Institute Genomics Platform"/>
            <consortium name="The Broad Institute Genome Sequencing Center for Infectious Disease"/>
            <person name="Wu L."/>
            <person name="Ma J."/>
        </authorList>
    </citation>
    <scope>NUCLEOTIDE SEQUENCE [LARGE SCALE GENOMIC DNA]</scope>
    <source>
        <strain evidence="3">CGMCC 1.12806</strain>
    </source>
</reference>
<organism evidence="2 3">
    <name type="scientific">Hafnia psychrotolerans</name>
    <dbReference type="NCBI Taxonomy" id="1477018"/>
    <lineage>
        <taxon>Bacteria</taxon>
        <taxon>Pseudomonadati</taxon>
        <taxon>Pseudomonadota</taxon>
        <taxon>Gammaproteobacteria</taxon>
        <taxon>Enterobacterales</taxon>
        <taxon>Hafniaceae</taxon>
        <taxon>Hafnia</taxon>
    </lineage>
</organism>